<feature type="region of interest" description="Disordered" evidence="1">
    <location>
        <begin position="1"/>
        <end position="64"/>
    </location>
</feature>
<evidence type="ECO:0000256" key="2">
    <source>
        <dbReference type="SAM" id="Phobius"/>
    </source>
</evidence>
<feature type="region of interest" description="Disordered" evidence="1">
    <location>
        <begin position="335"/>
        <end position="444"/>
    </location>
</feature>
<evidence type="ECO:0000313" key="4">
    <source>
        <dbReference type="Proteomes" id="UP000027222"/>
    </source>
</evidence>
<feature type="compositionally biased region" description="Polar residues" evidence="1">
    <location>
        <begin position="354"/>
        <end position="368"/>
    </location>
</feature>
<feature type="compositionally biased region" description="Acidic residues" evidence="1">
    <location>
        <begin position="375"/>
        <end position="384"/>
    </location>
</feature>
<reference evidence="4" key="1">
    <citation type="journal article" date="2014" name="Proc. Natl. Acad. Sci. U.S.A.">
        <title>Extensive sampling of basidiomycete genomes demonstrates inadequacy of the white-rot/brown-rot paradigm for wood decay fungi.</title>
        <authorList>
            <person name="Riley R."/>
            <person name="Salamov A.A."/>
            <person name="Brown D.W."/>
            <person name="Nagy L.G."/>
            <person name="Floudas D."/>
            <person name="Held B.W."/>
            <person name="Levasseur A."/>
            <person name="Lombard V."/>
            <person name="Morin E."/>
            <person name="Otillar R."/>
            <person name="Lindquist E.A."/>
            <person name="Sun H."/>
            <person name="LaButti K.M."/>
            <person name="Schmutz J."/>
            <person name="Jabbour D."/>
            <person name="Luo H."/>
            <person name="Baker S.E."/>
            <person name="Pisabarro A.G."/>
            <person name="Walton J.D."/>
            <person name="Blanchette R.A."/>
            <person name="Henrissat B."/>
            <person name="Martin F."/>
            <person name="Cullen D."/>
            <person name="Hibbett D.S."/>
            <person name="Grigoriev I.V."/>
        </authorList>
    </citation>
    <scope>NUCLEOTIDE SEQUENCE [LARGE SCALE GENOMIC DNA]</scope>
    <source>
        <strain evidence="4">CBS 339.88</strain>
    </source>
</reference>
<organism evidence="3 4">
    <name type="scientific">Galerina marginata (strain CBS 339.88)</name>
    <dbReference type="NCBI Taxonomy" id="685588"/>
    <lineage>
        <taxon>Eukaryota</taxon>
        <taxon>Fungi</taxon>
        <taxon>Dikarya</taxon>
        <taxon>Basidiomycota</taxon>
        <taxon>Agaricomycotina</taxon>
        <taxon>Agaricomycetes</taxon>
        <taxon>Agaricomycetidae</taxon>
        <taxon>Agaricales</taxon>
        <taxon>Agaricineae</taxon>
        <taxon>Strophariaceae</taxon>
        <taxon>Galerina</taxon>
    </lineage>
</organism>
<accession>A0A067SMN9</accession>
<proteinExistence type="predicted"/>
<dbReference type="Proteomes" id="UP000027222">
    <property type="component" value="Unassembled WGS sequence"/>
</dbReference>
<feature type="compositionally biased region" description="Polar residues" evidence="1">
    <location>
        <begin position="386"/>
        <end position="405"/>
    </location>
</feature>
<keyword evidence="2" id="KW-0812">Transmembrane</keyword>
<keyword evidence="2" id="KW-1133">Transmembrane helix</keyword>
<protein>
    <submittedName>
        <fullName evidence="3">Uncharacterized protein</fullName>
    </submittedName>
</protein>
<sequence>MVVNRKQPSIPVPPAPISRSSSTQPVPTKRTKNAPKPTPLHNDREIDSRKPAKPPVKPTKHKTKKRRSLIDRLFLVSLSLFAFYTFYTCRPNPLFTSPPSDPSNPLCLSLSAYSTHILEPYILPPLKHSLSTAHALAEPYIAQSKTHLAPYVAPVVRTSRTLQPYITRALSTSKRLWTNTLLPYWRTAVVPRYQKHLRPRLVPLANTAYKYYRFYVLNPLHIQATRAQAGLHNLYTTYLGPYVAKVQPHVQQAWNSLHTVSSRAYETYHAHVHPRLVDGWVAARPVLCEVWKHGKAFTLRASEVGATQLKKAGKEAVTLRRTYVDPQVRKIWDKVAESTPGPVSGTPTSEKKTVSSTTANKPAATTINADSPDPTPEEAPEDELASSTGAPTSAHPSTDTPTSSPEDQDEKHPRSRRERARTYGADRCAHRRPLGCTPRNAHPN</sequence>
<gene>
    <name evidence="3" type="ORF">GALMADRAFT_1060155</name>
</gene>
<evidence type="ECO:0000313" key="3">
    <source>
        <dbReference type="EMBL" id="KDR68023.1"/>
    </source>
</evidence>
<dbReference type="STRING" id="685588.A0A067SMN9"/>
<dbReference type="EMBL" id="KL142411">
    <property type="protein sequence ID" value="KDR68023.1"/>
    <property type="molecule type" value="Genomic_DNA"/>
</dbReference>
<dbReference type="OrthoDB" id="3260408at2759"/>
<feature type="transmembrane region" description="Helical" evidence="2">
    <location>
        <begin position="69"/>
        <end position="87"/>
    </location>
</feature>
<feature type="compositionally biased region" description="Basic and acidic residues" evidence="1">
    <location>
        <begin position="41"/>
        <end position="50"/>
    </location>
</feature>
<name>A0A067SMN9_GALM3</name>
<dbReference type="HOGENOM" id="CLU_616834_0_0_1"/>
<dbReference type="AlphaFoldDB" id="A0A067SMN9"/>
<keyword evidence="4" id="KW-1185">Reference proteome</keyword>
<evidence type="ECO:0000256" key="1">
    <source>
        <dbReference type="SAM" id="MobiDB-lite"/>
    </source>
</evidence>
<keyword evidence="2" id="KW-0472">Membrane</keyword>